<dbReference type="Proteomes" id="UP001152888">
    <property type="component" value="Unassembled WGS sequence"/>
</dbReference>
<evidence type="ECO:0000313" key="2">
    <source>
        <dbReference type="Proteomes" id="UP001152888"/>
    </source>
</evidence>
<gene>
    <name evidence="1" type="ORF">ACAOBT_LOCUS23247</name>
</gene>
<name>A0A9P0PTI0_ACAOB</name>
<organism evidence="1 2">
    <name type="scientific">Acanthoscelides obtectus</name>
    <name type="common">Bean weevil</name>
    <name type="synonym">Bruchus obtectus</name>
    <dbReference type="NCBI Taxonomy" id="200917"/>
    <lineage>
        <taxon>Eukaryota</taxon>
        <taxon>Metazoa</taxon>
        <taxon>Ecdysozoa</taxon>
        <taxon>Arthropoda</taxon>
        <taxon>Hexapoda</taxon>
        <taxon>Insecta</taxon>
        <taxon>Pterygota</taxon>
        <taxon>Neoptera</taxon>
        <taxon>Endopterygota</taxon>
        <taxon>Coleoptera</taxon>
        <taxon>Polyphaga</taxon>
        <taxon>Cucujiformia</taxon>
        <taxon>Chrysomeloidea</taxon>
        <taxon>Chrysomelidae</taxon>
        <taxon>Bruchinae</taxon>
        <taxon>Bruchini</taxon>
        <taxon>Acanthoscelides</taxon>
    </lineage>
</organism>
<comment type="caution">
    <text evidence="1">The sequence shown here is derived from an EMBL/GenBank/DDBJ whole genome shotgun (WGS) entry which is preliminary data.</text>
</comment>
<evidence type="ECO:0000313" key="1">
    <source>
        <dbReference type="EMBL" id="CAH1996512.1"/>
    </source>
</evidence>
<dbReference type="AlphaFoldDB" id="A0A9P0PTI0"/>
<protein>
    <submittedName>
        <fullName evidence="1">Uncharacterized protein</fullName>
    </submittedName>
</protein>
<accession>A0A9P0PTI0</accession>
<keyword evidence="2" id="KW-1185">Reference proteome</keyword>
<dbReference type="EMBL" id="CAKOFQ010007261">
    <property type="protein sequence ID" value="CAH1996512.1"/>
    <property type="molecule type" value="Genomic_DNA"/>
</dbReference>
<reference evidence="1" key="1">
    <citation type="submission" date="2022-03" db="EMBL/GenBank/DDBJ databases">
        <authorList>
            <person name="Sayadi A."/>
        </authorList>
    </citation>
    <scope>NUCLEOTIDE SEQUENCE</scope>
</reference>
<proteinExistence type="predicted"/>
<sequence>MWNGIITMMESHNSKIYLVVHVLASVGFWDSRSFRTGSKSAT</sequence>